<organism evidence="10 11">
    <name type="scientific">Candidatus Egerieicola pullicola</name>
    <dbReference type="NCBI Taxonomy" id="2840775"/>
    <lineage>
        <taxon>Bacteria</taxon>
        <taxon>Bacillati</taxon>
        <taxon>Bacillota</taxon>
        <taxon>Clostridia</taxon>
        <taxon>Eubacteriales</taxon>
        <taxon>Oscillospiraceae</taxon>
        <taxon>Oscillospiraceae incertae sedis</taxon>
        <taxon>Candidatus Egerieicola</taxon>
    </lineage>
</organism>
<keyword evidence="4 7" id="KW-0812">Transmembrane</keyword>
<feature type="binding site" evidence="9">
    <location>
        <position position="238"/>
    </location>
    <ligand>
        <name>Mg(2+)</name>
        <dbReference type="ChEBI" id="CHEBI:18420"/>
    </ligand>
</feature>
<dbReference type="CDD" id="cd06852">
    <property type="entry name" value="GT_MraY"/>
    <property type="match status" value="1"/>
</dbReference>
<evidence type="ECO:0000256" key="5">
    <source>
        <dbReference type="ARBA" id="ARBA00022989"/>
    </source>
</evidence>
<dbReference type="NCBIfam" id="TIGR00445">
    <property type="entry name" value="mraY"/>
    <property type="match status" value="1"/>
</dbReference>
<name>A0A9D1AI23_9FIRM</name>
<keyword evidence="7 9" id="KW-0460">Magnesium</keyword>
<keyword evidence="7" id="KW-0132">Cell division</keyword>
<dbReference type="InterPro" id="IPR000715">
    <property type="entry name" value="Glycosyl_transferase_4"/>
</dbReference>
<evidence type="ECO:0000256" key="7">
    <source>
        <dbReference type="HAMAP-Rule" id="MF_00038"/>
    </source>
</evidence>
<evidence type="ECO:0000256" key="2">
    <source>
        <dbReference type="ARBA" id="ARBA00005583"/>
    </source>
</evidence>
<feature type="transmembrane region" description="Helical" evidence="7">
    <location>
        <begin position="160"/>
        <end position="179"/>
    </location>
</feature>
<dbReference type="GO" id="GO:0046872">
    <property type="term" value="F:metal ion binding"/>
    <property type="evidence" value="ECO:0007669"/>
    <property type="project" value="UniProtKB-KW"/>
</dbReference>
<evidence type="ECO:0000313" key="10">
    <source>
        <dbReference type="EMBL" id="HIR40822.1"/>
    </source>
</evidence>
<dbReference type="Proteomes" id="UP000886749">
    <property type="component" value="Unassembled WGS sequence"/>
</dbReference>
<feature type="transmembrane region" description="Helical" evidence="7">
    <location>
        <begin position="86"/>
        <end position="104"/>
    </location>
</feature>
<dbReference type="AlphaFoldDB" id="A0A9D1AI23"/>
<keyword evidence="3 7" id="KW-0808">Transferase</keyword>
<protein>
    <recommendedName>
        <fullName evidence="7 8">Phospho-N-acetylmuramoyl-pentapeptide-transferase</fullName>
        <ecNumber evidence="7 8">2.7.8.13</ecNumber>
    </recommendedName>
    <alternativeName>
        <fullName evidence="7">UDP-MurNAc-pentapeptide phosphotransferase</fullName>
    </alternativeName>
</protein>
<feature type="transmembrane region" description="Helical" evidence="7">
    <location>
        <begin position="125"/>
        <end position="154"/>
    </location>
</feature>
<feature type="transmembrane region" description="Helical" evidence="7">
    <location>
        <begin position="242"/>
        <end position="270"/>
    </location>
</feature>
<dbReference type="GO" id="GO:0005886">
    <property type="term" value="C:plasma membrane"/>
    <property type="evidence" value="ECO:0007669"/>
    <property type="project" value="UniProtKB-SubCell"/>
</dbReference>
<comment type="caution">
    <text evidence="10">The sequence shown here is derived from an EMBL/GenBank/DDBJ whole genome shotgun (WGS) entry which is preliminary data.</text>
</comment>
<sequence length="350" mass="37990">MESIVFVVAAALGFFLSAVTGKYLIPYLHKLKYGQTIKEIGPTWHKNKQGTPTMGGLMFIGATVVVVVLGYFVLLSMGLVSTQQTVGLFAGLVMSLAFGAMGFADDFISIRKKQNTGLTPKQKMIIMIVITALYLLVMGLFGGMTTELVIPFIGSVDLGWFYWILMAFVIVGFTNAVNLTDGIDGLAGSVTVVVCAAMMVFSSMLSNASLGLYSAGVGGALCGFLVWNFHPAKVFMGDTGSMFLGGCVCAFACSLGCPLILILVGVIYWVEAFSVILQRVYFKLTHGKRIFKMSPIHHHFEMCGWSEVKIVAVFSIVTLIFCVIAFFAVQGMVEDYNAAMREQLMAMMEQ</sequence>
<keyword evidence="6 7" id="KW-0472">Membrane</keyword>
<keyword evidence="7 9" id="KW-0479">Metal-binding</keyword>
<keyword evidence="7" id="KW-0573">Peptidoglycan synthesis</keyword>
<feature type="transmembrane region" description="Helical" evidence="7">
    <location>
        <begin position="211"/>
        <end position="230"/>
    </location>
</feature>
<dbReference type="GO" id="GO:0008963">
    <property type="term" value="F:phospho-N-acetylmuramoyl-pentapeptide-transferase activity"/>
    <property type="evidence" value="ECO:0007669"/>
    <property type="project" value="UniProtKB-UniRule"/>
</dbReference>
<keyword evidence="5 7" id="KW-1133">Transmembrane helix</keyword>
<comment type="subcellular location">
    <subcellularLocation>
        <location evidence="7">Cell membrane</location>
        <topology evidence="7">Multi-pass membrane protein</topology>
    </subcellularLocation>
    <subcellularLocation>
        <location evidence="1">Membrane</location>
        <topology evidence="1">Multi-pass membrane protein</topology>
    </subcellularLocation>
</comment>
<gene>
    <name evidence="7" type="primary">mraY</name>
    <name evidence="10" type="ORF">IAB36_03235</name>
</gene>
<comment type="similarity">
    <text evidence="2 7">Belongs to the glycosyltransferase 4 family. MraY subfamily.</text>
</comment>
<accession>A0A9D1AI23</accession>
<proteinExistence type="inferred from homology"/>
<feature type="transmembrane region" description="Helical" evidence="7">
    <location>
        <begin position="186"/>
        <end position="205"/>
    </location>
</feature>
<dbReference type="EMBL" id="DVGY01000077">
    <property type="protein sequence ID" value="HIR40822.1"/>
    <property type="molecule type" value="Genomic_DNA"/>
</dbReference>
<evidence type="ECO:0000256" key="3">
    <source>
        <dbReference type="ARBA" id="ARBA00022679"/>
    </source>
</evidence>
<dbReference type="PANTHER" id="PTHR22926:SF5">
    <property type="entry name" value="PHOSPHO-N-ACETYLMURAMOYL-PENTAPEPTIDE-TRANSFERASE HOMOLOG"/>
    <property type="match status" value="1"/>
</dbReference>
<evidence type="ECO:0000256" key="8">
    <source>
        <dbReference type="NCBIfam" id="TIGR00445"/>
    </source>
</evidence>
<dbReference type="EC" id="2.7.8.13" evidence="7 8"/>
<reference evidence="10" key="1">
    <citation type="submission" date="2020-10" db="EMBL/GenBank/DDBJ databases">
        <authorList>
            <person name="Gilroy R."/>
        </authorList>
    </citation>
    <scope>NUCLEOTIDE SEQUENCE</scope>
    <source>
        <strain evidence="10">CHK184-25365</strain>
    </source>
</reference>
<evidence type="ECO:0000256" key="4">
    <source>
        <dbReference type="ARBA" id="ARBA00022692"/>
    </source>
</evidence>
<dbReference type="GO" id="GO:0051301">
    <property type="term" value="P:cell division"/>
    <property type="evidence" value="ECO:0007669"/>
    <property type="project" value="UniProtKB-KW"/>
</dbReference>
<dbReference type="PROSITE" id="PS01347">
    <property type="entry name" value="MRAY_1"/>
    <property type="match status" value="1"/>
</dbReference>
<comment type="function">
    <text evidence="7">Catalyzes the initial step of the lipid cycle reactions in the biosynthesis of the cell wall peptidoglycan: transfers peptidoglycan precursor phospho-MurNAc-pentapeptide from UDP-MurNAc-pentapeptide onto the lipid carrier undecaprenyl phosphate, yielding undecaprenyl-pyrophosphoryl-MurNAc-pentapeptide, known as lipid I.</text>
</comment>
<comment type="pathway">
    <text evidence="7">Cell wall biogenesis; peptidoglycan biosynthesis.</text>
</comment>
<feature type="binding site" evidence="9">
    <location>
        <position position="178"/>
    </location>
    <ligand>
        <name>Mg(2+)</name>
        <dbReference type="ChEBI" id="CHEBI:18420"/>
    </ligand>
</feature>
<keyword evidence="7" id="KW-0133">Cell shape</keyword>
<feature type="transmembrane region" description="Helical" evidence="7">
    <location>
        <begin position="56"/>
        <end position="80"/>
    </location>
</feature>
<evidence type="ECO:0000256" key="9">
    <source>
        <dbReference type="PIRSR" id="PIRSR600715-1"/>
    </source>
</evidence>
<comment type="catalytic activity">
    <reaction evidence="7">
        <text>UDP-N-acetyl-alpha-D-muramoyl-L-alanyl-gamma-D-glutamyl-meso-2,6-diaminopimeloyl-D-alanyl-D-alanine + di-trans,octa-cis-undecaprenyl phosphate = di-trans,octa-cis-undecaprenyl diphospho-N-acetyl-alpha-D-muramoyl-L-alanyl-D-glutamyl-meso-2,6-diaminopimeloyl-D-alanyl-D-alanine + UMP</text>
        <dbReference type="Rhea" id="RHEA:28386"/>
        <dbReference type="ChEBI" id="CHEBI:57865"/>
        <dbReference type="ChEBI" id="CHEBI:60392"/>
        <dbReference type="ChEBI" id="CHEBI:61386"/>
        <dbReference type="ChEBI" id="CHEBI:61387"/>
        <dbReference type="EC" id="2.7.8.13"/>
    </reaction>
</comment>
<feature type="transmembrane region" description="Helical" evidence="7">
    <location>
        <begin position="310"/>
        <end position="333"/>
    </location>
</feature>
<dbReference type="PROSITE" id="PS01348">
    <property type="entry name" value="MRAY_2"/>
    <property type="match status" value="1"/>
</dbReference>
<dbReference type="GO" id="GO:0008360">
    <property type="term" value="P:regulation of cell shape"/>
    <property type="evidence" value="ECO:0007669"/>
    <property type="project" value="UniProtKB-KW"/>
</dbReference>
<dbReference type="PANTHER" id="PTHR22926">
    <property type="entry name" value="PHOSPHO-N-ACETYLMURAMOYL-PENTAPEPTIDE-TRANSFERASE"/>
    <property type="match status" value="1"/>
</dbReference>
<dbReference type="InterPro" id="IPR003524">
    <property type="entry name" value="PNAcMuramoyl-5peptid_Trfase"/>
</dbReference>
<dbReference type="Pfam" id="PF00953">
    <property type="entry name" value="Glycos_transf_4"/>
    <property type="match status" value="1"/>
</dbReference>
<evidence type="ECO:0000256" key="6">
    <source>
        <dbReference type="ARBA" id="ARBA00023136"/>
    </source>
</evidence>
<dbReference type="GO" id="GO:0071555">
    <property type="term" value="P:cell wall organization"/>
    <property type="evidence" value="ECO:0007669"/>
    <property type="project" value="UniProtKB-KW"/>
</dbReference>
<dbReference type="Pfam" id="PF10555">
    <property type="entry name" value="MraY_sig1"/>
    <property type="match status" value="1"/>
</dbReference>
<keyword evidence="7" id="KW-1003">Cell membrane</keyword>
<feature type="transmembrane region" description="Helical" evidence="7">
    <location>
        <begin position="6"/>
        <end position="25"/>
    </location>
</feature>
<comment type="cofactor">
    <cofactor evidence="7 9">
        <name>Mg(2+)</name>
        <dbReference type="ChEBI" id="CHEBI:18420"/>
    </cofactor>
</comment>
<dbReference type="GO" id="GO:0009252">
    <property type="term" value="P:peptidoglycan biosynthetic process"/>
    <property type="evidence" value="ECO:0007669"/>
    <property type="project" value="UniProtKB-UniRule"/>
</dbReference>
<reference evidence="10" key="2">
    <citation type="journal article" date="2021" name="PeerJ">
        <title>Extensive microbial diversity within the chicken gut microbiome revealed by metagenomics and culture.</title>
        <authorList>
            <person name="Gilroy R."/>
            <person name="Ravi A."/>
            <person name="Getino M."/>
            <person name="Pursley I."/>
            <person name="Horton D.L."/>
            <person name="Alikhan N.F."/>
            <person name="Baker D."/>
            <person name="Gharbi K."/>
            <person name="Hall N."/>
            <person name="Watson M."/>
            <person name="Adriaenssens E.M."/>
            <person name="Foster-Nyarko E."/>
            <person name="Jarju S."/>
            <person name="Secka A."/>
            <person name="Antonio M."/>
            <person name="Oren A."/>
            <person name="Chaudhuri R.R."/>
            <person name="La Ragione R."/>
            <person name="Hildebrand F."/>
            <person name="Pallen M.J."/>
        </authorList>
    </citation>
    <scope>NUCLEOTIDE SEQUENCE</scope>
    <source>
        <strain evidence="10">CHK184-25365</strain>
    </source>
</reference>
<evidence type="ECO:0000256" key="1">
    <source>
        <dbReference type="ARBA" id="ARBA00004141"/>
    </source>
</evidence>
<evidence type="ECO:0000313" key="11">
    <source>
        <dbReference type="Proteomes" id="UP000886749"/>
    </source>
</evidence>
<dbReference type="InterPro" id="IPR018480">
    <property type="entry name" value="PNAcMuramoyl-5peptid_Trfase_CS"/>
</dbReference>
<keyword evidence="7" id="KW-0131">Cell cycle</keyword>
<dbReference type="HAMAP" id="MF_00038">
    <property type="entry name" value="MraY"/>
    <property type="match status" value="1"/>
</dbReference>
<keyword evidence="7" id="KW-0961">Cell wall biogenesis/degradation</keyword>